<dbReference type="Pfam" id="PF12760">
    <property type="entry name" value="Zn_ribbon_IS1595"/>
    <property type="match status" value="1"/>
</dbReference>
<name>A0A450TYI6_9GAMM</name>
<evidence type="ECO:0000313" key="2">
    <source>
        <dbReference type="EMBL" id="VFJ74769.1"/>
    </source>
</evidence>
<dbReference type="AlphaFoldDB" id="A0A450TYI6"/>
<protein>
    <submittedName>
        <fullName evidence="2">Transposase zinc-ribbon domain-containing protein</fullName>
    </submittedName>
</protein>
<proteinExistence type="predicted"/>
<gene>
    <name evidence="2" type="ORF">BECKFM1743C_GA0114222_108102</name>
</gene>
<reference evidence="2" key="1">
    <citation type="submission" date="2019-02" db="EMBL/GenBank/DDBJ databases">
        <authorList>
            <person name="Gruber-Vodicka R. H."/>
            <person name="Seah K. B. B."/>
        </authorList>
    </citation>
    <scope>NUCLEOTIDE SEQUENCE</scope>
    <source>
        <strain evidence="2">BECK_BZ165</strain>
    </source>
</reference>
<accession>A0A450TYI6</accession>
<feature type="domain" description="Transposase zinc-ribbon" evidence="1">
    <location>
        <begin position="19"/>
        <end position="68"/>
    </location>
</feature>
<dbReference type="EMBL" id="CAADFA010000810">
    <property type="protein sequence ID" value="VFJ74769.1"/>
    <property type="molecule type" value="Genomic_DNA"/>
</dbReference>
<organism evidence="2">
    <name type="scientific">Candidatus Kentrum sp. FM</name>
    <dbReference type="NCBI Taxonomy" id="2126340"/>
    <lineage>
        <taxon>Bacteria</taxon>
        <taxon>Pseudomonadati</taxon>
        <taxon>Pseudomonadota</taxon>
        <taxon>Gammaproteobacteria</taxon>
        <taxon>Candidatus Kentrum</taxon>
    </lineage>
</organism>
<sequence length="107" mass="12736">MKNPQNESHNILNIRAIIDDEKCFRTVRELRWTKGVRCAHCGSNKVVKHGYAQTQTERQRYHCRNCSRYFDDLTDTIFEGHHKPRSVWILCLYPTFRTSLPIFGNYC</sequence>
<evidence type="ECO:0000259" key="1">
    <source>
        <dbReference type="Pfam" id="PF12760"/>
    </source>
</evidence>
<dbReference type="InterPro" id="IPR024442">
    <property type="entry name" value="Transposase_Zn_ribbon"/>
</dbReference>